<reference evidence="5" key="1">
    <citation type="journal article" date="2021" name="Nat. Microbiol.">
        <title>Cocultivation of an ultrasmall environmental parasitic bacterium with lytic ability against bacteria associated with wastewater foams.</title>
        <authorList>
            <person name="Batinovic S."/>
            <person name="Rose J.J.A."/>
            <person name="Ratcliffe J."/>
            <person name="Seviour R.J."/>
            <person name="Petrovski S."/>
        </authorList>
    </citation>
    <scope>NUCLEOTIDE SEQUENCE</scope>
    <source>
        <strain evidence="5">CON44</strain>
    </source>
</reference>
<dbReference type="Gene3D" id="3.40.50.1820">
    <property type="entry name" value="alpha/beta hydrolase"/>
    <property type="match status" value="1"/>
</dbReference>
<evidence type="ECO:0000256" key="1">
    <source>
        <dbReference type="ARBA" id="ARBA00005964"/>
    </source>
</evidence>
<dbReference type="SUPFAM" id="SSF53474">
    <property type="entry name" value="alpha/beta-Hydrolases"/>
    <property type="match status" value="1"/>
</dbReference>
<dbReference type="Pfam" id="PF00135">
    <property type="entry name" value="COesterase"/>
    <property type="match status" value="1"/>
</dbReference>
<dbReference type="PROSITE" id="PS00122">
    <property type="entry name" value="CARBOXYLESTERASE_B_1"/>
    <property type="match status" value="1"/>
</dbReference>
<name>A0A857LMK7_9ACTN</name>
<dbReference type="InterPro" id="IPR002018">
    <property type="entry name" value="CarbesteraseB"/>
</dbReference>
<dbReference type="InterPro" id="IPR029058">
    <property type="entry name" value="AB_hydrolase_fold"/>
</dbReference>
<evidence type="ECO:0000313" key="5">
    <source>
        <dbReference type="EMBL" id="QHN39565.1"/>
    </source>
</evidence>
<gene>
    <name evidence="5" type="ORF">GII30_10720</name>
</gene>
<evidence type="ECO:0000259" key="4">
    <source>
        <dbReference type="Pfam" id="PF00135"/>
    </source>
</evidence>
<dbReference type="InterPro" id="IPR050309">
    <property type="entry name" value="Type-B_Carboxylest/Lipase"/>
</dbReference>
<evidence type="ECO:0000256" key="2">
    <source>
        <dbReference type="ARBA" id="ARBA00022801"/>
    </source>
</evidence>
<dbReference type="EC" id="3.1.1.-" evidence="3"/>
<dbReference type="AlphaFoldDB" id="A0A857LMK7"/>
<protein>
    <recommendedName>
        <fullName evidence="3">Carboxylic ester hydrolase</fullName>
        <ecNumber evidence="3">3.1.1.-</ecNumber>
    </recommendedName>
</protein>
<sequence length="488" mass="51844">MTEVKTSSGFVRGTVVDGVASFKGVPFAAPPVGDRRFRAPEPPEPWDGVRDALDYGHTAPQGDYPPPIDKLLANVVNDGDDYLNLNVWTPEQAIGGDPRPVMVWIHGGAFVNGSGGIYDGTTFARDGVVMVSINYRLGVNGFLWFGEGTPNLGILDQIAALEWVRDNIRAFGGDPDKVTIFGESAGGMSTATLLAAPAARGLFSRAIVQSGGGHIAMSPGSAVKVARRYAKILGVEPNREAVAAADPQAILAAQSALAAEVSKKPFKRLWGDVAANHLPFEPVIDGTIVPGLPETAIAAGASSDVGLMVGSNAHEGRLFLAPTGSAPKVPPFVPYVYARTAGAKKPAATVKAYRKHRSDESWGDLTAAFMTDAYFRAPALRLAESHPGTYVYEFQWESPQVPGLGSCHALEVPFVFDSLDGAKYSALTGPSAPKGLAAAMHKAWIDFAVTGDPGWPAYDHTTRSTMVFNTTSGVQSDPRPHDRRHWER</sequence>
<dbReference type="EMBL" id="CP045810">
    <property type="protein sequence ID" value="QHN39565.1"/>
    <property type="molecule type" value="Genomic_DNA"/>
</dbReference>
<organism evidence="5">
    <name type="scientific">Gordonia amarae</name>
    <dbReference type="NCBI Taxonomy" id="36821"/>
    <lineage>
        <taxon>Bacteria</taxon>
        <taxon>Bacillati</taxon>
        <taxon>Actinomycetota</taxon>
        <taxon>Actinomycetes</taxon>
        <taxon>Mycobacteriales</taxon>
        <taxon>Gordoniaceae</taxon>
        <taxon>Gordonia</taxon>
    </lineage>
</organism>
<dbReference type="InterPro" id="IPR019826">
    <property type="entry name" value="Carboxylesterase_B_AS"/>
</dbReference>
<dbReference type="GO" id="GO:0016787">
    <property type="term" value="F:hydrolase activity"/>
    <property type="evidence" value="ECO:0007669"/>
    <property type="project" value="UniProtKB-KW"/>
</dbReference>
<feature type="domain" description="Carboxylesterase type B" evidence="4">
    <location>
        <begin position="3"/>
        <end position="470"/>
    </location>
</feature>
<dbReference type="RefSeq" id="WP_005183196.1">
    <property type="nucleotide sequence ID" value="NZ_CP045804.1"/>
</dbReference>
<comment type="similarity">
    <text evidence="1 3">Belongs to the type-B carboxylesterase/lipase family.</text>
</comment>
<evidence type="ECO:0000256" key="3">
    <source>
        <dbReference type="RuleBase" id="RU361235"/>
    </source>
</evidence>
<dbReference type="PANTHER" id="PTHR11559">
    <property type="entry name" value="CARBOXYLESTERASE"/>
    <property type="match status" value="1"/>
</dbReference>
<keyword evidence="2 3" id="KW-0378">Hydrolase</keyword>
<accession>A0A857LMK7</accession>
<proteinExistence type="inferred from homology"/>